<dbReference type="Proteomes" id="UP000654075">
    <property type="component" value="Unassembled WGS sequence"/>
</dbReference>
<evidence type="ECO:0000256" key="1">
    <source>
        <dbReference type="ARBA" id="ARBA00022723"/>
    </source>
</evidence>
<keyword evidence="1" id="KW-0479">Metal-binding</keyword>
<feature type="non-terminal residue" evidence="3">
    <location>
        <position position="132"/>
    </location>
</feature>
<dbReference type="InterPro" id="IPR054734">
    <property type="entry name" value="PqqF-like_C_4"/>
</dbReference>
<gene>
    <name evidence="3" type="ORF">PGLA1383_LOCUS24545</name>
</gene>
<dbReference type="SUPFAM" id="SSF63411">
    <property type="entry name" value="LuxS/MPP-like metallohydrolase"/>
    <property type="match status" value="1"/>
</dbReference>
<evidence type="ECO:0000259" key="2">
    <source>
        <dbReference type="Pfam" id="PF22456"/>
    </source>
</evidence>
<dbReference type="EMBL" id="CAJNNV010019451">
    <property type="protein sequence ID" value="CAE8606563.1"/>
    <property type="molecule type" value="Genomic_DNA"/>
</dbReference>
<reference evidence="3" key="1">
    <citation type="submission" date="2021-02" db="EMBL/GenBank/DDBJ databases">
        <authorList>
            <person name="Dougan E. K."/>
            <person name="Rhodes N."/>
            <person name="Thang M."/>
            <person name="Chan C."/>
        </authorList>
    </citation>
    <scope>NUCLEOTIDE SEQUENCE</scope>
</reference>
<dbReference type="AlphaFoldDB" id="A0A813F8F1"/>
<comment type="caution">
    <text evidence="3">The sequence shown here is derived from an EMBL/GenBank/DDBJ whole genome shotgun (WGS) entry which is preliminary data.</text>
</comment>
<organism evidence="3 4">
    <name type="scientific">Polarella glacialis</name>
    <name type="common">Dinoflagellate</name>
    <dbReference type="NCBI Taxonomy" id="89957"/>
    <lineage>
        <taxon>Eukaryota</taxon>
        <taxon>Sar</taxon>
        <taxon>Alveolata</taxon>
        <taxon>Dinophyceae</taxon>
        <taxon>Suessiales</taxon>
        <taxon>Suessiaceae</taxon>
        <taxon>Polarella</taxon>
    </lineage>
</organism>
<dbReference type="Gene3D" id="3.30.830.10">
    <property type="entry name" value="Metalloenzyme, LuxS/M16 peptidase-like"/>
    <property type="match status" value="1"/>
</dbReference>
<dbReference type="OrthoDB" id="952271at2759"/>
<accession>A0A813F8F1</accession>
<dbReference type="Pfam" id="PF22456">
    <property type="entry name" value="PqqF-like_C_4"/>
    <property type="match status" value="1"/>
</dbReference>
<keyword evidence="4" id="KW-1185">Reference proteome</keyword>
<proteinExistence type="predicted"/>
<sequence>MVLGNITAEESRSLSSKLAKGLRLEKTLLTLPERAEAALPDGQTLWTLDGSDPEDPNHAVFMRLQLPAGLEDPAPEQGEMLLRLLEKALGAKFFDVLRTQQQLGYIVQMASSIGMRFSYLIAVVQTEFPPDY</sequence>
<feature type="domain" description="Coenzyme PQQ synthesis protein F-like C-terminal lobe" evidence="2">
    <location>
        <begin position="84"/>
        <end position="126"/>
    </location>
</feature>
<dbReference type="InterPro" id="IPR011249">
    <property type="entry name" value="Metalloenz_LuxS/M16"/>
</dbReference>
<dbReference type="GO" id="GO:0046872">
    <property type="term" value="F:metal ion binding"/>
    <property type="evidence" value="ECO:0007669"/>
    <property type="project" value="UniProtKB-KW"/>
</dbReference>
<protein>
    <recommendedName>
        <fullName evidence="2">Coenzyme PQQ synthesis protein F-like C-terminal lobe domain-containing protein</fullName>
    </recommendedName>
</protein>
<evidence type="ECO:0000313" key="4">
    <source>
        <dbReference type="Proteomes" id="UP000654075"/>
    </source>
</evidence>
<evidence type="ECO:0000313" key="3">
    <source>
        <dbReference type="EMBL" id="CAE8606563.1"/>
    </source>
</evidence>
<name>A0A813F8F1_POLGL</name>